<dbReference type="GO" id="GO:0006879">
    <property type="term" value="P:intracellular iron ion homeostasis"/>
    <property type="evidence" value="ECO:0007669"/>
    <property type="project" value="InterPro"/>
</dbReference>
<evidence type="ECO:0000259" key="2">
    <source>
        <dbReference type="Pfam" id="PF00210"/>
    </source>
</evidence>
<reference evidence="3 4" key="1">
    <citation type="journal article" date="2014" name="Nat. Genet.">
        <title>Whole-genome sequence of a flatfish provides insights into ZW sex chromosome evolution and adaptation to a benthic lifestyle.</title>
        <authorList>
            <person name="Chen S."/>
            <person name="Zhang G."/>
            <person name="Shao C."/>
            <person name="Huang Q."/>
            <person name="Liu G."/>
            <person name="Zhang P."/>
            <person name="Song W."/>
            <person name="An N."/>
            <person name="Chalopin D."/>
            <person name="Volff J.N."/>
            <person name="Hong Y."/>
            <person name="Li Q."/>
            <person name="Sha Z."/>
            <person name="Zhou H."/>
            <person name="Xie M."/>
            <person name="Yu Q."/>
            <person name="Liu Y."/>
            <person name="Xiang H."/>
            <person name="Wang N."/>
            <person name="Wu K."/>
            <person name="Yang C."/>
            <person name="Zhou Q."/>
            <person name="Liao X."/>
            <person name="Yang L."/>
            <person name="Hu Q."/>
            <person name="Zhang J."/>
            <person name="Meng L."/>
            <person name="Jin L."/>
            <person name="Tian Y."/>
            <person name="Lian J."/>
            <person name="Yang J."/>
            <person name="Miao G."/>
            <person name="Liu S."/>
            <person name="Liang Z."/>
            <person name="Yan F."/>
            <person name="Li Y."/>
            <person name="Sun B."/>
            <person name="Zhang H."/>
            <person name="Zhang J."/>
            <person name="Zhu Y."/>
            <person name="Du M."/>
            <person name="Zhao Y."/>
            <person name="Schartl M."/>
            <person name="Tang Q."/>
            <person name="Wang J."/>
        </authorList>
    </citation>
    <scope>NUCLEOTIDE SEQUENCE</scope>
</reference>
<reference evidence="3" key="2">
    <citation type="submission" date="2025-08" db="UniProtKB">
        <authorList>
            <consortium name="Ensembl"/>
        </authorList>
    </citation>
    <scope>IDENTIFICATION</scope>
</reference>
<dbReference type="InterPro" id="IPR008331">
    <property type="entry name" value="Ferritin_DPS_dom"/>
</dbReference>
<dbReference type="Ensembl" id="ENSCSET00000030716.1">
    <property type="protein sequence ID" value="ENSCSEP00000030311.1"/>
    <property type="gene ID" value="ENSCSEG00000019378.1"/>
</dbReference>
<comment type="similarity">
    <text evidence="1">Belongs to the ferritin family.</text>
</comment>
<dbReference type="GO" id="GO:0006826">
    <property type="term" value="P:iron ion transport"/>
    <property type="evidence" value="ECO:0007669"/>
    <property type="project" value="InterPro"/>
</dbReference>
<dbReference type="STRING" id="244447.ENSCSEP00000030311"/>
<accession>A0A3P8WY51</accession>
<dbReference type="InterPro" id="IPR014034">
    <property type="entry name" value="Ferritin_CS"/>
</dbReference>
<dbReference type="PANTHER" id="PTHR11431">
    <property type="entry name" value="FERRITIN"/>
    <property type="match status" value="1"/>
</dbReference>
<dbReference type="Proteomes" id="UP000265120">
    <property type="component" value="Chromosome 8"/>
</dbReference>
<evidence type="ECO:0000313" key="4">
    <source>
        <dbReference type="Proteomes" id="UP000265120"/>
    </source>
</evidence>
<organism evidence="3 4">
    <name type="scientific">Cynoglossus semilaevis</name>
    <name type="common">Tongue sole</name>
    <dbReference type="NCBI Taxonomy" id="244447"/>
    <lineage>
        <taxon>Eukaryota</taxon>
        <taxon>Metazoa</taxon>
        <taxon>Chordata</taxon>
        <taxon>Craniata</taxon>
        <taxon>Vertebrata</taxon>
        <taxon>Euteleostomi</taxon>
        <taxon>Actinopterygii</taxon>
        <taxon>Neopterygii</taxon>
        <taxon>Teleostei</taxon>
        <taxon>Neoteleostei</taxon>
        <taxon>Acanthomorphata</taxon>
        <taxon>Carangaria</taxon>
        <taxon>Pleuronectiformes</taxon>
        <taxon>Pleuronectoidei</taxon>
        <taxon>Cynoglossidae</taxon>
        <taxon>Cynoglossinae</taxon>
        <taxon>Cynoglossus</taxon>
    </lineage>
</organism>
<dbReference type="GO" id="GO:0008199">
    <property type="term" value="F:ferric iron binding"/>
    <property type="evidence" value="ECO:0007669"/>
    <property type="project" value="InterPro"/>
</dbReference>
<protein>
    <submittedName>
        <fullName evidence="3">Zgc:56095</fullName>
    </submittedName>
</protein>
<dbReference type="InParanoid" id="A0A3P8WY51"/>
<evidence type="ECO:0000313" key="3">
    <source>
        <dbReference type="Ensembl" id="ENSCSEP00000030311.1"/>
    </source>
</evidence>
<keyword evidence="4" id="KW-1185">Reference proteome</keyword>
<evidence type="ECO:0000256" key="1">
    <source>
        <dbReference type="ARBA" id="ARBA00007513"/>
    </source>
</evidence>
<dbReference type="Gene3D" id="1.20.1260.10">
    <property type="match status" value="1"/>
</dbReference>
<dbReference type="InterPro" id="IPR012347">
    <property type="entry name" value="Ferritin-like"/>
</dbReference>
<dbReference type="PROSITE" id="PS00204">
    <property type="entry name" value="FERRITIN_2"/>
    <property type="match status" value="1"/>
</dbReference>
<dbReference type="InterPro" id="IPR001519">
    <property type="entry name" value="Ferritin"/>
</dbReference>
<dbReference type="PANTHER" id="PTHR11431:SF106">
    <property type="entry name" value="FERRITIN"/>
    <property type="match status" value="1"/>
</dbReference>
<dbReference type="GeneTree" id="ENSGT00940000167630"/>
<dbReference type="InterPro" id="IPR009078">
    <property type="entry name" value="Ferritin-like_SF"/>
</dbReference>
<sequence length="171" mass="19789">MCELLPPSDRRLVIIQAFQQCYTRTILHWKPRHSPGIPILYKELKKFKIKYKKKTPTNIVFYFIYLCDISVKPSRDDWKGGLDAMSFSLDFQKSLNACILEVHRRADGNTDPHLCDFLEQNFLEDSYDTIKKLGDYNKSLTSITASDTHGSLGEYLFDKHTLSGKSTKKCN</sequence>
<name>A0A3P8WY51_CYNSE</name>
<dbReference type="GO" id="GO:0008198">
    <property type="term" value="F:ferrous iron binding"/>
    <property type="evidence" value="ECO:0007669"/>
    <property type="project" value="TreeGrafter"/>
</dbReference>
<dbReference type="AlphaFoldDB" id="A0A3P8WY51"/>
<dbReference type="Pfam" id="PF00210">
    <property type="entry name" value="Ferritin"/>
    <property type="match status" value="1"/>
</dbReference>
<dbReference type="SUPFAM" id="SSF47240">
    <property type="entry name" value="Ferritin-like"/>
    <property type="match status" value="1"/>
</dbReference>
<dbReference type="GO" id="GO:0005737">
    <property type="term" value="C:cytoplasm"/>
    <property type="evidence" value="ECO:0007669"/>
    <property type="project" value="TreeGrafter"/>
</dbReference>
<feature type="domain" description="Ferritin/DPS" evidence="2">
    <location>
        <begin position="74"/>
        <end position="139"/>
    </location>
</feature>
<proteinExistence type="inferred from homology"/>
<reference evidence="3" key="3">
    <citation type="submission" date="2025-09" db="UniProtKB">
        <authorList>
            <consortium name="Ensembl"/>
        </authorList>
    </citation>
    <scope>IDENTIFICATION</scope>
</reference>